<dbReference type="GO" id="GO:0003677">
    <property type="term" value="F:DNA binding"/>
    <property type="evidence" value="ECO:0007669"/>
    <property type="project" value="UniProtKB-KW"/>
</dbReference>
<evidence type="ECO:0000256" key="2">
    <source>
        <dbReference type="ARBA" id="ARBA00023015"/>
    </source>
</evidence>
<evidence type="ECO:0000256" key="3">
    <source>
        <dbReference type="ARBA" id="ARBA00023125"/>
    </source>
</evidence>
<evidence type="ECO:0000256" key="1">
    <source>
        <dbReference type="ARBA" id="ARBA00004123"/>
    </source>
</evidence>
<comment type="subcellular location">
    <subcellularLocation>
        <location evidence="1">Nucleus</location>
    </subcellularLocation>
</comment>
<name>A0A8R7QXW7_TRIUA</name>
<evidence type="ECO:0008006" key="8">
    <source>
        <dbReference type="Google" id="ProtNLM"/>
    </source>
</evidence>
<keyword evidence="3" id="KW-0238">DNA-binding</keyword>
<evidence type="ECO:0000256" key="5">
    <source>
        <dbReference type="ARBA" id="ARBA00023242"/>
    </source>
</evidence>
<evidence type="ECO:0000313" key="7">
    <source>
        <dbReference type="Proteomes" id="UP000015106"/>
    </source>
</evidence>
<reference evidence="6" key="2">
    <citation type="submission" date="2018-03" db="EMBL/GenBank/DDBJ databases">
        <title>The Triticum urartu genome reveals the dynamic nature of wheat genome evolution.</title>
        <authorList>
            <person name="Ling H."/>
            <person name="Ma B."/>
            <person name="Shi X."/>
            <person name="Liu H."/>
            <person name="Dong L."/>
            <person name="Sun H."/>
            <person name="Cao Y."/>
            <person name="Gao Q."/>
            <person name="Zheng S."/>
            <person name="Li Y."/>
            <person name="Yu Y."/>
            <person name="Du H."/>
            <person name="Qi M."/>
            <person name="Li Y."/>
            <person name="Yu H."/>
            <person name="Cui Y."/>
            <person name="Wang N."/>
            <person name="Chen C."/>
            <person name="Wu H."/>
            <person name="Zhao Y."/>
            <person name="Zhang J."/>
            <person name="Li Y."/>
            <person name="Zhou W."/>
            <person name="Zhang B."/>
            <person name="Hu W."/>
            <person name="Eijk M."/>
            <person name="Tang J."/>
            <person name="Witsenboer H."/>
            <person name="Zhao S."/>
            <person name="Li Z."/>
            <person name="Zhang A."/>
            <person name="Wang D."/>
            <person name="Liang C."/>
        </authorList>
    </citation>
    <scope>NUCLEOTIDE SEQUENCE [LARGE SCALE GENOMIC DNA]</scope>
    <source>
        <strain evidence="6">cv. G1812</strain>
    </source>
</reference>
<dbReference type="InterPro" id="IPR036955">
    <property type="entry name" value="AP2/ERF_dom_sf"/>
</dbReference>
<dbReference type="SUPFAM" id="SSF54171">
    <property type="entry name" value="DNA-binding domain"/>
    <property type="match status" value="1"/>
</dbReference>
<dbReference type="AlphaFoldDB" id="A0A8R7QXW7"/>
<reference evidence="6" key="3">
    <citation type="submission" date="2022-06" db="UniProtKB">
        <authorList>
            <consortium name="EnsemblPlants"/>
        </authorList>
    </citation>
    <scope>IDENTIFICATION</scope>
</reference>
<dbReference type="InterPro" id="IPR016177">
    <property type="entry name" value="DNA-bd_dom_sf"/>
</dbReference>
<sequence>MCRAIITVGGEKRYLGTWKDPEKAARANDWMTIQHYGARVRLNFPGDRAIAELFAPKDMRFATKAEEKEHRQAKAQLTYKRQQ</sequence>
<keyword evidence="2" id="KW-0805">Transcription regulation</keyword>
<organism evidence="6 7">
    <name type="scientific">Triticum urartu</name>
    <name type="common">Red wild einkorn</name>
    <name type="synonym">Crithodium urartu</name>
    <dbReference type="NCBI Taxonomy" id="4572"/>
    <lineage>
        <taxon>Eukaryota</taxon>
        <taxon>Viridiplantae</taxon>
        <taxon>Streptophyta</taxon>
        <taxon>Embryophyta</taxon>
        <taxon>Tracheophyta</taxon>
        <taxon>Spermatophyta</taxon>
        <taxon>Magnoliopsida</taxon>
        <taxon>Liliopsida</taxon>
        <taxon>Poales</taxon>
        <taxon>Poaceae</taxon>
        <taxon>BOP clade</taxon>
        <taxon>Pooideae</taxon>
        <taxon>Triticodae</taxon>
        <taxon>Triticeae</taxon>
        <taxon>Triticinae</taxon>
        <taxon>Triticum</taxon>
    </lineage>
</organism>
<keyword evidence="5" id="KW-0539">Nucleus</keyword>
<dbReference type="Gramene" id="TuG1812G0700000147.01.T01">
    <property type="protein sequence ID" value="TuG1812G0700000147.01.T01.cds403736"/>
    <property type="gene ID" value="TuG1812G0700000147.01"/>
</dbReference>
<dbReference type="GO" id="GO:0005634">
    <property type="term" value="C:nucleus"/>
    <property type="evidence" value="ECO:0007669"/>
    <property type="project" value="UniProtKB-SubCell"/>
</dbReference>
<evidence type="ECO:0000313" key="6">
    <source>
        <dbReference type="EnsemblPlants" id="TuG1812G0700000147.01.T01.cds403736"/>
    </source>
</evidence>
<proteinExistence type="predicted"/>
<dbReference type="Proteomes" id="UP000015106">
    <property type="component" value="Chromosome 7"/>
</dbReference>
<dbReference type="Gene3D" id="3.30.730.10">
    <property type="entry name" value="AP2/ERF domain"/>
    <property type="match status" value="1"/>
</dbReference>
<accession>A0A8R7QXW7</accession>
<dbReference type="GO" id="GO:0003700">
    <property type="term" value="F:DNA-binding transcription factor activity"/>
    <property type="evidence" value="ECO:0007669"/>
    <property type="project" value="InterPro"/>
</dbReference>
<dbReference type="EnsemblPlants" id="TuG1812G0700000147.01.T01">
    <property type="protein sequence ID" value="TuG1812G0700000147.01.T01.cds403736"/>
    <property type="gene ID" value="TuG1812G0700000147.01"/>
</dbReference>
<reference evidence="7" key="1">
    <citation type="journal article" date="2013" name="Nature">
        <title>Draft genome of the wheat A-genome progenitor Triticum urartu.</title>
        <authorList>
            <person name="Ling H.Q."/>
            <person name="Zhao S."/>
            <person name="Liu D."/>
            <person name="Wang J."/>
            <person name="Sun H."/>
            <person name="Zhang C."/>
            <person name="Fan H."/>
            <person name="Li D."/>
            <person name="Dong L."/>
            <person name="Tao Y."/>
            <person name="Gao C."/>
            <person name="Wu H."/>
            <person name="Li Y."/>
            <person name="Cui Y."/>
            <person name="Guo X."/>
            <person name="Zheng S."/>
            <person name="Wang B."/>
            <person name="Yu K."/>
            <person name="Liang Q."/>
            <person name="Yang W."/>
            <person name="Lou X."/>
            <person name="Chen J."/>
            <person name="Feng M."/>
            <person name="Jian J."/>
            <person name="Zhang X."/>
            <person name="Luo G."/>
            <person name="Jiang Y."/>
            <person name="Liu J."/>
            <person name="Wang Z."/>
            <person name="Sha Y."/>
            <person name="Zhang B."/>
            <person name="Wu H."/>
            <person name="Tang D."/>
            <person name="Shen Q."/>
            <person name="Xue P."/>
            <person name="Zou S."/>
            <person name="Wang X."/>
            <person name="Liu X."/>
            <person name="Wang F."/>
            <person name="Yang Y."/>
            <person name="An X."/>
            <person name="Dong Z."/>
            <person name="Zhang K."/>
            <person name="Zhang X."/>
            <person name="Luo M.C."/>
            <person name="Dvorak J."/>
            <person name="Tong Y."/>
            <person name="Wang J."/>
            <person name="Yang H."/>
            <person name="Li Z."/>
            <person name="Wang D."/>
            <person name="Zhang A."/>
            <person name="Wang J."/>
        </authorList>
    </citation>
    <scope>NUCLEOTIDE SEQUENCE</scope>
    <source>
        <strain evidence="7">cv. G1812</strain>
    </source>
</reference>
<keyword evidence="4" id="KW-0804">Transcription</keyword>
<protein>
    <recommendedName>
        <fullName evidence="8">AP2/ERF domain-containing protein</fullName>
    </recommendedName>
</protein>
<evidence type="ECO:0000256" key="4">
    <source>
        <dbReference type="ARBA" id="ARBA00023163"/>
    </source>
</evidence>
<keyword evidence="7" id="KW-1185">Reference proteome</keyword>